<feature type="region of interest" description="Disordered" evidence="1">
    <location>
        <begin position="527"/>
        <end position="548"/>
    </location>
</feature>
<feature type="signal peptide" evidence="2">
    <location>
        <begin position="1"/>
        <end position="24"/>
    </location>
</feature>
<organism evidence="4 5">
    <name type="scientific">Scytalidium lignicola</name>
    <name type="common">Hyphomycete</name>
    <dbReference type="NCBI Taxonomy" id="5539"/>
    <lineage>
        <taxon>Eukaryota</taxon>
        <taxon>Fungi</taxon>
        <taxon>Dikarya</taxon>
        <taxon>Ascomycota</taxon>
        <taxon>Pezizomycotina</taxon>
        <taxon>Leotiomycetes</taxon>
        <taxon>Leotiomycetes incertae sedis</taxon>
        <taxon>Scytalidium</taxon>
    </lineage>
</organism>
<feature type="non-terminal residue" evidence="4">
    <location>
        <position position="1"/>
    </location>
</feature>
<comment type="caution">
    <text evidence="4">The sequence shown here is derived from an EMBL/GenBank/DDBJ whole genome shotgun (WGS) entry which is preliminary data.</text>
</comment>
<evidence type="ECO:0000256" key="2">
    <source>
        <dbReference type="SAM" id="SignalP"/>
    </source>
</evidence>
<evidence type="ECO:0000313" key="4">
    <source>
        <dbReference type="EMBL" id="RFU27249.1"/>
    </source>
</evidence>
<evidence type="ECO:0000256" key="1">
    <source>
        <dbReference type="SAM" id="MobiDB-lite"/>
    </source>
</evidence>
<evidence type="ECO:0000259" key="3">
    <source>
        <dbReference type="Pfam" id="PF17111"/>
    </source>
</evidence>
<dbReference type="InterPro" id="IPR031348">
    <property type="entry name" value="PigL_N"/>
</dbReference>
<gene>
    <name evidence="4" type="ORF">B7463_g9089</name>
</gene>
<dbReference type="EMBL" id="NCSJ02000215">
    <property type="protein sequence ID" value="RFU27249.1"/>
    <property type="molecule type" value="Genomic_DNA"/>
</dbReference>
<feature type="domain" description="Azaphilone pigments biosynthesis cluster protein L N-terminal" evidence="3">
    <location>
        <begin position="2"/>
        <end position="199"/>
    </location>
</feature>
<feature type="region of interest" description="Disordered" evidence="1">
    <location>
        <begin position="253"/>
        <end position="287"/>
    </location>
</feature>
<proteinExistence type="predicted"/>
<keyword evidence="2" id="KW-0732">Signal</keyword>
<dbReference type="OMA" id="NEPMLRW"/>
<dbReference type="Gene3D" id="1.25.40.10">
    <property type="entry name" value="Tetratricopeptide repeat domain"/>
    <property type="match status" value="1"/>
</dbReference>
<feature type="compositionally biased region" description="Basic and acidic residues" evidence="1">
    <location>
        <begin position="270"/>
        <end position="285"/>
    </location>
</feature>
<dbReference type="SUPFAM" id="SSF48452">
    <property type="entry name" value="TPR-like"/>
    <property type="match status" value="1"/>
</dbReference>
<evidence type="ECO:0000313" key="5">
    <source>
        <dbReference type="Proteomes" id="UP000258309"/>
    </source>
</evidence>
<name>A0A3E2H1H3_SCYLI</name>
<dbReference type="AlphaFoldDB" id="A0A3E2H1H3"/>
<feature type="non-terminal residue" evidence="4">
    <location>
        <position position="548"/>
    </location>
</feature>
<protein>
    <recommendedName>
        <fullName evidence="3">Azaphilone pigments biosynthesis cluster protein L N-terminal domain-containing protein</fullName>
    </recommendedName>
</protein>
<dbReference type="InterPro" id="IPR011990">
    <property type="entry name" value="TPR-like_helical_dom_sf"/>
</dbReference>
<dbReference type="Pfam" id="PF17111">
    <property type="entry name" value="PigL_N"/>
    <property type="match status" value="1"/>
</dbReference>
<dbReference type="Proteomes" id="UP000258309">
    <property type="component" value="Unassembled WGS sequence"/>
</dbReference>
<feature type="chain" id="PRO_5017681433" description="Azaphilone pigments biosynthesis cluster protein L N-terminal domain-containing protein" evidence="2">
    <location>
        <begin position="25"/>
        <end position="548"/>
    </location>
</feature>
<dbReference type="OrthoDB" id="195446at2759"/>
<reference evidence="4 5" key="1">
    <citation type="submission" date="2018-05" db="EMBL/GenBank/DDBJ databases">
        <title>Draft genome sequence of Scytalidium lignicola DSM 105466, a ubiquitous saprotrophic fungus.</title>
        <authorList>
            <person name="Buettner E."/>
            <person name="Gebauer A.M."/>
            <person name="Hofrichter M."/>
            <person name="Liers C."/>
            <person name="Kellner H."/>
        </authorList>
    </citation>
    <scope>NUCLEOTIDE SEQUENCE [LARGE SCALE GENOMIC DNA]</scope>
    <source>
        <strain evidence="4 5">DSM 105466</strain>
    </source>
</reference>
<sequence length="548" mass="60697">MADPLSITTGVVGLLATCVQVGAAIKDFHDGAALADVKVKGLLSDVENFSQVLSIMKATLEEDQVYASLQATGHIGNHWGNLSRSIKDGQNTLDKLQSTLEKVNKGVNVLNGARKPLRFKWASEEIEIFQQQVRAYRDTIQLSLQTVILWNQATFKESTDTILVNLNEVYESIRRAAFDINTHISTLQTVVENCIRSAATIVLPVSTTLNAEYADPLSGGTYGSEFGDCFPTEPSETMLRWGSSNTIYKFEEDHSQSSISQGKTAVQGESLRHSGDIGESDHADSDSDTELEVEIFYALLQQGKKRLDAEDFRGAERLLRNCLKRVKSNDSLSTHHRNMISEIMIELIKTYAKQQKWNEAHSVLAEKIAIGSRYSKGDKDNALEDMLILAEILHKKEAYAEALLYGRRAFKGYRRMGSSGNSGLIKALQLLIDICHSEGNIDDEEAYTAVLCNFTKQELKMDSETGISLEKISSSLNNTHLDNSLTTSTRPHYQFYNATTGIGLALPIGNNLEHITATQIKGWFTDKSRVNPQNDQPVETPAISPGRN</sequence>
<accession>A0A3E2H1H3</accession>
<keyword evidence="5" id="KW-1185">Reference proteome</keyword>